<keyword evidence="2" id="KW-0472">Membrane</keyword>
<evidence type="ECO:0000256" key="2">
    <source>
        <dbReference type="RuleBase" id="RU362097"/>
    </source>
</evidence>
<accession>A0ABW9THM3</accession>
<proteinExistence type="inferred from homology"/>
<dbReference type="InterPro" id="IPR010131">
    <property type="entry name" value="MdtP/NodT-like"/>
</dbReference>
<organism evidence="3 4">
    <name type="scientific">Agrobacterium vitis</name>
    <name type="common">Rhizobium vitis</name>
    <dbReference type="NCBI Taxonomy" id="373"/>
    <lineage>
        <taxon>Bacteria</taxon>
        <taxon>Pseudomonadati</taxon>
        <taxon>Pseudomonadota</taxon>
        <taxon>Alphaproteobacteria</taxon>
        <taxon>Hyphomicrobiales</taxon>
        <taxon>Rhizobiaceae</taxon>
        <taxon>Rhizobium/Agrobacterium group</taxon>
        <taxon>Agrobacterium</taxon>
    </lineage>
</organism>
<dbReference type="Pfam" id="PF02321">
    <property type="entry name" value="OEP"/>
    <property type="match status" value="2"/>
</dbReference>
<reference evidence="3" key="1">
    <citation type="submission" date="2019-11" db="EMBL/GenBank/DDBJ databases">
        <title>Whole-genome sequencing of Allorhizobium vitis.</title>
        <authorList>
            <person name="Gan H.M."/>
            <person name="Savka M.A."/>
        </authorList>
    </citation>
    <scope>NUCLEOTIDE SEQUENCE [LARGE SCALE GENOMIC DNA]</scope>
    <source>
        <strain evidence="3">T1/7</strain>
    </source>
</reference>
<dbReference type="Proteomes" id="UP000179454">
    <property type="component" value="Unassembled WGS sequence"/>
</dbReference>
<evidence type="ECO:0000256" key="1">
    <source>
        <dbReference type="ARBA" id="ARBA00007613"/>
    </source>
</evidence>
<dbReference type="Gene3D" id="1.20.1600.10">
    <property type="entry name" value="Outer membrane efflux proteins (OEP)"/>
    <property type="match status" value="1"/>
</dbReference>
<evidence type="ECO:0000313" key="4">
    <source>
        <dbReference type="Proteomes" id="UP000179454"/>
    </source>
</evidence>
<dbReference type="EMBL" id="MBFE02000009">
    <property type="protein sequence ID" value="MUO43039.1"/>
    <property type="molecule type" value="Genomic_DNA"/>
</dbReference>
<comment type="caution">
    <text evidence="3">The sequence shown here is derived from an EMBL/GenBank/DDBJ whole genome shotgun (WGS) entry which is preliminary data.</text>
</comment>
<dbReference type="PANTHER" id="PTHR30203">
    <property type="entry name" value="OUTER MEMBRANE CATION EFFLUX PROTEIN"/>
    <property type="match status" value="1"/>
</dbReference>
<dbReference type="NCBIfam" id="TIGR01845">
    <property type="entry name" value="outer_NodT"/>
    <property type="match status" value="1"/>
</dbReference>
<evidence type="ECO:0000313" key="3">
    <source>
        <dbReference type="EMBL" id="MUO43039.1"/>
    </source>
</evidence>
<keyword evidence="2" id="KW-0812">Transmembrane</keyword>
<name>A0ABW9THM3_AGRVI</name>
<protein>
    <submittedName>
        <fullName evidence="3">Efflux transporter outer membrane subunit</fullName>
    </submittedName>
</protein>
<keyword evidence="4" id="KW-1185">Reference proteome</keyword>
<comment type="subcellular location">
    <subcellularLocation>
        <location evidence="2">Cell membrane</location>
        <topology evidence="2">Lipid-anchor</topology>
    </subcellularLocation>
</comment>
<keyword evidence="2" id="KW-0564">Palmitate</keyword>
<dbReference type="Gene3D" id="2.20.200.10">
    <property type="entry name" value="Outer membrane efflux proteins (OEP)"/>
    <property type="match status" value="1"/>
</dbReference>
<keyword evidence="2" id="KW-1134">Transmembrane beta strand</keyword>
<comment type="similarity">
    <text evidence="1 2">Belongs to the outer membrane factor (OMF) (TC 1.B.17) family.</text>
</comment>
<gene>
    <name evidence="3" type="ORF">BBL17_014740</name>
</gene>
<dbReference type="InterPro" id="IPR003423">
    <property type="entry name" value="OMP_efflux"/>
</dbReference>
<keyword evidence="2" id="KW-0449">Lipoprotein</keyword>
<sequence>MQNADIEPRLLEHHRAIPSSLAKSPPFFSTFSYFDIGSHLRAHGMRLLISSALVCVLAGCTNVAVAPPQIETPSKFAYAASETKARSIQKNWWAAFDDKALSLYIEKGLAQSPQLQQATAKVDQAEANVGLANSSLFPSLSTGAGVARGDKYGFGTAQSSKYSTLSTDWTVDLFGGVRAKKRAAEADLASALSSRDQTEDNLVSAIASAYVGIRYYQARIAIARSTVANREKNLKSVDDSLDAGNASKIQVVNGRQLVAQAEATLPSLEVQLDSSIATLAEQVGDSVSHVKADVARSTGQPVAHYRIGTGVPANVIRNRPDVRIAESNFASAAESVGVAKAAFYPSLDLSGYLTPTQILETGHVNVWLISAALSAPLFDGGKNKSNLANANAKLEEARGAWRAAVLTGITDIEKALAAYNKDGANIAAQRKLVATSKETVEMGRTSFQLGADPISIVLNSEKDYLTAQEGYADAVRQQALHYIALCKAAPAERPDHLLEVRNTEVALAKK</sequence>
<dbReference type="RefSeq" id="WP_071208282.1">
    <property type="nucleotide sequence ID" value="NZ_MBFE02000009.1"/>
</dbReference>
<dbReference type="SUPFAM" id="SSF56954">
    <property type="entry name" value="Outer membrane efflux proteins (OEP)"/>
    <property type="match status" value="1"/>
</dbReference>